<dbReference type="Proteomes" id="UP001295684">
    <property type="component" value="Unassembled WGS sequence"/>
</dbReference>
<evidence type="ECO:0000313" key="3">
    <source>
        <dbReference type="Proteomes" id="UP001295684"/>
    </source>
</evidence>
<evidence type="ECO:0000256" key="1">
    <source>
        <dbReference type="SAM" id="MobiDB-lite"/>
    </source>
</evidence>
<gene>
    <name evidence="2" type="ORF">ECRASSUSDP1_LOCUS2001</name>
</gene>
<comment type="caution">
    <text evidence="2">The sequence shown here is derived from an EMBL/GenBank/DDBJ whole genome shotgun (WGS) entry which is preliminary data.</text>
</comment>
<accession>A0AAD1U558</accession>
<keyword evidence="3" id="KW-1185">Reference proteome</keyword>
<dbReference type="EMBL" id="CAMPGE010001893">
    <property type="protein sequence ID" value="CAI2360697.1"/>
    <property type="molecule type" value="Genomic_DNA"/>
</dbReference>
<dbReference type="AlphaFoldDB" id="A0AAD1U558"/>
<feature type="region of interest" description="Disordered" evidence="1">
    <location>
        <begin position="126"/>
        <end position="155"/>
    </location>
</feature>
<proteinExistence type="predicted"/>
<organism evidence="2 3">
    <name type="scientific">Euplotes crassus</name>
    <dbReference type="NCBI Taxonomy" id="5936"/>
    <lineage>
        <taxon>Eukaryota</taxon>
        <taxon>Sar</taxon>
        <taxon>Alveolata</taxon>
        <taxon>Ciliophora</taxon>
        <taxon>Intramacronucleata</taxon>
        <taxon>Spirotrichea</taxon>
        <taxon>Hypotrichia</taxon>
        <taxon>Euplotida</taxon>
        <taxon>Euplotidae</taxon>
        <taxon>Moneuplotes</taxon>
    </lineage>
</organism>
<feature type="compositionally biased region" description="Basic and acidic residues" evidence="1">
    <location>
        <begin position="138"/>
        <end position="155"/>
    </location>
</feature>
<evidence type="ECO:0000313" key="2">
    <source>
        <dbReference type="EMBL" id="CAI2360697.1"/>
    </source>
</evidence>
<reference evidence="2" key="1">
    <citation type="submission" date="2023-07" db="EMBL/GenBank/DDBJ databases">
        <authorList>
            <consortium name="AG Swart"/>
            <person name="Singh M."/>
            <person name="Singh A."/>
            <person name="Seah K."/>
            <person name="Emmerich C."/>
        </authorList>
    </citation>
    <scope>NUCLEOTIDE SEQUENCE</scope>
    <source>
        <strain evidence="2">DP1</strain>
    </source>
</reference>
<protein>
    <submittedName>
        <fullName evidence="2">Uncharacterized protein</fullName>
    </submittedName>
</protein>
<name>A0AAD1U558_EUPCR</name>
<sequence>MDTQNLLKQELEENLSEEILSEDAIICPVKIFRRLEVNMKMTSFHPSKFKKIGFNSCKNIRPSDNLRDRPKGTKTRKMYQKNKYKSFFENKELFISEEFLSKTQEDSKYHNKILLKDNTSNLLYKPPRGQKSAFANHKVIEGDLKSESDENRKEE</sequence>